<reference evidence="8" key="1">
    <citation type="submission" date="2022-06" db="EMBL/GenBank/DDBJ databases">
        <title>Complete genome sequence of Streptomyces nigrescens HEK616.</title>
        <authorList>
            <person name="Asamizu S."/>
            <person name="Onaka H."/>
        </authorList>
    </citation>
    <scope>NUCLEOTIDE SEQUENCE</scope>
    <source>
        <strain evidence="8">HEK616</strain>
    </source>
</reference>
<dbReference type="EMBL" id="AP026073">
    <property type="protein sequence ID" value="BDM68170.1"/>
    <property type="molecule type" value="Genomic_DNA"/>
</dbReference>
<keyword evidence="5 7" id="KW-0472">Membrane</keyword>
<feature type="transmembrane region" description="Helical" evidence="7">
    <location>
        <begin position="46"/>
        <end position="66"/>
    </location>
</feature>
<evidence type="ECO:0000313" key="9">
    <source>
        <dbReference type="Proteomes" id="UP001059597"/>
    </source>
</evidence>
<protein>
    <recommendedName>
        <fullName evidence="10">Lysoplasmalogenase</fullName>
    </recommendedName>
</protein>
<dbReference type="InterPro" id="IPR012506">
    <property type="entry name" value="TMEM86B-like"/>
</dbReference>
<dbReference type="Pfam" id="PF07947">
    <property type="entry name" value="YhhN"/>
    <property type="match status" value="1"/>
</dbReference>
<dbReference type="RefSeq" id="WP_261952216.1">
    <property type="nucleotide sequence ID" value="NZ_AP026073.1"/>
</dbReference>
<keyword evidence="3 7" id="KW-0812">Transmembrane</keyword>
<evidence type="ECO:0000256" key="6">
    <source>
        <dbReference type="SAM" id="MobiDB-lite"/>
    </source>
</evidence>
<evidence type="ECO:0000256" key="2">
    <source>
        <dbReference type="ARBA" id="ARBA00007375"/>
    </source>
</evidence>
<evidence type="ECO:0000313" key="8">
    <source>
        <dbReference type="EMBL" id="BDM68170.1"/>
    </source>
</evidence>
<accession>A0ABM7ZP32</accession>
<feature type="transmembrane region" description="Helical" evidence="7">
    <location>
        <begin position="195"/>
        <end position="217"/>
    </location>
</feature>
<feature type="transmembrane region" description="Helical" evidence="7">
    <location>
        <begin position="113"/>
        <end position="134"/>
    </location>
</feature>
<proteinExistence type="inferred from homology"/>
<keyword evidence="9" id="KW-1185">Reference proteome</keyword>
<keyword evidence="4 7" id="KW-1133">Transmembrane helix</keyword>
<evidence type="ECO:0000256" key="1">
    <source>
        <dbReference type="ARBA" id="ARBA00004141"/>
    </source>
</evidence>
<sequence>MTPRWPGAVRPLLVAFTVLAVVHLGALLAGASLVDHLTKPALMPVLAVYVLARGGPVLLAGALLFGCGGDTFLQLGGHGGGVVFLVGMGSFAAGHVCYLLLCGRHGSPPGGRARTGAFAGGYALALIATVALLWSDLPADLRIPVAGYSLLLTAMAFGAVRAGLWAAAGGLLFLLSDTLIASGIAHWPQLPAPQFWIMLTYTVAQFALAEGVLRAAAERQGAGRRSTRPPQTVTAEAASRP</sequence>
<organism evidence="8 9">
    <name type="scientific">Streptomyces nigrescens</name>
    <dbReference type="NCBI Taxonomy" id="1920"/>
    <lineage>
        <taxon>Bacteria</taxon>
        <taxon>Bacillati</taxon>
        <taxon>Actinomycetota</taxon>
        <taxon>Actinomycetes</taxon>
        <taxon>Kitasatosporales</taxon>
        <taxon>Streptomycetaceae</taxon>
        <taxon>Streptomyces</taxon>
    </lineage>
</organism>
<dbReference type="Proteomes" id="UP001059597">
    <property type="component" value="Chromosome"/>
</dbReference>
<comment type="similarity">
    <text evidence="2">Belongs to the TMEM86 family.</text>
</comment>
<feature type="transmembrane region" description="Helical" evidence="7">
    <location>
        <begin position="12"/>
        <end position="34"/>
    </location>
</feature>
<feature type="region of interest" description="Disordered" evidence="6">
    <location>
        <begin position="219"/>
        <end position="241"/>
    </location>
</feature>
<evidence type="ECO:0000256" key="7">
    <source>
        <dbReference type="SAM" id="Phobius"/>
    </source>
</evidence>
<feature type="transmembrane region" description="Helical" evidence="7">
    <location>
        <begin position="78"/>
        <end position="101"/>
    </location>
</feature>
<evidence type="ECO:0000256" key="4">
    <source>
        <dbReference type="ARBA" id="ARBA00022989"/>
    </source>
</evidence>
<evidence type="ECO:0000256" key="5">
    <source>
        <dbReference type="ARBA" id="ARBA00023136"/>
    </source>
</evidence>
<dbReference type="PANTHER" id="PTHR31885:SF6">
    <property type="entry name" value="GH04784P"/>
    <property type="match status" value="1"/>
</dbReference>
<evidence type="ECO:0008006" key="10">
    <source>
        <dbReference type="Google" id="ProtNLM"/>
    </source>
</evidence>
<dbReference type="PANTHER" id="PTHR31885">
    <property type="entry name" value="GH04784P"/>
    <property type="match status" value="1"/>
</dbReference>
<comment type="subcellular location">
    <subcellularLocation>
        <location evidence="1">Membrane</location>
        <topology evidence="1">Multi-pass membrane protein</topology>
    </subcellularLocation>
</comment>
<feature type="transmembrane region" description="Helical" evidence="7">
    <location>
        <begin position="146"/>
        <end position="164"/>
    </location>
</feature>
<evidence type="ECO:0000256" key="3">
    <source>
        <dbReference type="ARBA" id="ARBA00022692"/>
    </source>
</evidence>
<name>A0ABM7ZP32_STRNI</name>
<gene>
    <name evidence="8" type="ORF">HEK616_16570</name>
</gene>